<feature type="region of interest" description="Disordered" evidence="1">
    <location>
        <begin position="382"/>
        <end position="404"/>
    </location>
</feature>
<gene>
    <name evidence="2" type="ORF">BOTBODRAFT_184155</name>
</gene>
<dbReference type="GO" id="GO:0005655">
    <property type="term" value="C:nucleolar ribonuclease P complex"/>
    <property type="evidence" value="ECO:0007669"/>
    <property type="project" value="TreeGrafter"/>
</dbReference>
<feature type="compositionally biased region" description="Pro residues" evidence="1">
    <location>
        <begin position="215"/>
        <end position="235"/>
    </location>
</feature>
<dbReference type="InterPro" id="IPR013241">
    <property type="entry name" value="RNase_P_Pop3"/>
</dbReference>
<evidence type="ECO:0000256" key="1">
    <source>
        <dbReference type="SAM" id="MobiDB-lite"/>
    </source>
</evidence>
<feature type="compositionally biased region" description="Basic and acidic residues" evidence="1">
    <location>
        <begin position="23"/>
        <end position="39"/>
    </location>
</feature>
<feature type="region of interest" description="Disordered" evidence="1">
    <location>
        <begin position="208"/>
        <end position="265"/>
    </location>
</feature>
<dbReference type="PANTHER" id="PTHR28272">
    <property type="entry name" value="RIBONUCLEASES P/MRP PROTEIN SUBUNIT POP3"/>
    <property type="match status" value="1"/>
</dbReference>
<feature type="region of interest" description="Disordered" evidence="1">
    <location>
        <begin position="90"/>
        <end position="150"/>
    </location>
</feature>
<dbReference type="EMBL" id="KL198018">
    <property type="protein sequence ID" value="KDQ20194.1"/>
    <property type="molecule type" value="Genomic_DNA"/>
</dbReference>
<dbReference type="Pfam" id="PF08228">
    <property type="entry name" value="RNase_P_pop3"/>
    <property type="match status" value="1"/>
</dbReference>
<dbReference type="GO" id="GO:0004526">
    <property type="term" value="F:ribonuclease P activity"/>
    <property type="evidence" value="ECO:0007669"/>
    <property type="project" value="TreeGrafter"/>
</dbReference>
<keyword evidence="3" id="KW-1185">Reference proteome</keyword>
<dbReference type="OrthoDB" id="20109at2759"/>
<feature type="compositionally biased region" description="Basic residues" evidence="1">
    <location>
        <begin position="94"/>
        <end position="104"/>
    </location>
</feature>
<feature type="compositionally biased region" description="Basic and acidic residues" evidence="1">
    <location>
        <begin position="105"/>
        <end position="114"/>
    </location>
</feature>
<dbReference type="PANTHER" id="PTHR28272:SF1">
    <property type="entry name" value="RIBONUCLEASES P_MRP PROTEIN SUBUNIT POP3"/>
    <property type="match status" value="1"/>
</dbReference>
<dbReference type="Proteomes" id="UP000027195">
    <property type="component" value="Unassembled WGS sequence"/>
</dbReference>
<organism evidence="2 3">
    <name type="scientific">Botryobasidium botryosum (strain FD-172 SS1)</name>
    <dbReference type="NCBI Taxonomy" id="930990"/>
    <lineage>
        <taxon>Eukaryota</taxon>
        <taxon>Fungi</taxon>
        <taxon>Dikarya</taxon>
        <taxon>Basidiomycota</taxon>
        <taxon>Agaricomycotina</taxon>
        <taxon>Agaricomycetes</taxon>
        <taxon>Cantharellales</taxon>
        <taxon>Botryobasidiaceae</taxon>
        <taxon>Botryobasidium</taxon>
    </lineage>
</organism>
<feature type="compositionally biased region" description="Polar residues" evidence="1">
    <location>
        <begin position="138"/>
        <end position="149"/>
    </location>
</feature>
<dbReference type="GO" id="GO:0005829">
    <property type="term" value="C:cytosol"/>
    <property type="evidence" value="ECO:0007669"/>
    <property type="project" value="TreeGrafter"/>
</dbReference>
<feature type="region of interest" description="Disordered" evidence="1">
    <location>
        <begin position="1"/>
        <end position="39"/>
    </location>
</feature>
<dbReference type="GO" id="GO:0006364">
    <property type="term" value="P:rRNA processing"/>
    <property type="evidence" value="ECO:0007669"/>
    <property type="project" value="InterPro"/>
</dbReference>
<dbReference type="GO" id="GO:0034965">
    <property type="term" value="P:intronic box C/D snoRNA processing"/>
    <property type="evidence" value="ECO:0007669"/>
    <property type="project" value="TreeGrafter"/>
</dbReference>
<dbReference type="InParanoid" id="A0A067MX51"/>
<protein>
    <submittedName>
        <fullName evidence="2">Uncharacterized protein</fullName>
    </submittedName>
</protein>
<name>A0A067MX51_BOTB1</name>
<dbReference type="STRING" id="930990.A0A067MX51"/>
<accession>A0A067MX51</accession>
<sequence>MSANPARVARVHNNPSNRANQKNKSEPKSKKSDATADASDRRVVFKSVLDNPLRINWPNVPLNIQNAILACLLEVLYSSGIAEYHIARQEVSHRGKRGRRKLKREGKAREKGGEGKSGTKRKREADETSDAPMKKPSPSRTPEVGSTNVVPDELADALSGDVGGGKMEVDATVDAAEPTQILVPPDLLSHLVIGINEVTKRLEEQTLTWRTRAAPSPPVPPSLPYSDPPEAPPADKPTTLEPTASASTPASTPAPASAPTPDTTVNQTARTSLRIIFACRSDVDPPALLAHLPMLTAACNSARAPAEKDDEVRLVALPKGAEYALAQAAGLRRVSVLAIDSTAPNFERIAHFLVSIPVLKARWLVPSTTEFVPTHIKQLRTTQPKDLRASKEKRAQGRAEAKAKKKSVTTILVLKKAPANDAATSGVNTSIDSP</sequence>
<proteinExistence type="predicted"/>
<dbReference type="GO" id="GO:0000171">
    <property type="term" value="F:ribonuclease MRP activity"/>
    <property type="evidence" value="ECO:0007669"/>
    <property type="project" value="TreeGrafter"/>
</dbReference>
<reference evidence="3" key="1">
    <citation type="journal article" date="2014" name="Proc. Natl. Acad. Sci. U.S.A.">
        <title>Extensive sampling of basidiomycete genomes demonstrates inadequacy of the white-rot/brown-rot paradigm for wood decay fungi.</title>
        <authorList>
            <person name="Riley R."/>
            <person name="Salamov A.A."/>
            <person name="Brown D.W."/>
            <person name="Nagy L.G."/>
            <person name="Floudas D."/>
            <person name="Held B.W."/>
            <person name="Levasseur A."/>
            <person name="Lombard V."/>
            <person name="Morin E."/>
            <person name="Otillar R."/>
            <person name="Lindquist E.A."/>
            <person name="Sun H."/>
            <person name="LaButti K.M."/>
            <person name="Schmutz J."/>
            <person name="Jabbour D."/>
            <person name="Luo H."/>
            <person name="Baker S.E."/>
            <person name="Pisabarro A.G."/>
            <person name="Walton J.D."/>
            <person name="Blanchette R.A."/>
            <person name="Henrissat B."/>
            <person name="Martin F."/>
            <person name="Cullen D."/>
            <person name="Hibbett D.S."/>
            <person name="Grigoriev I.V."/>
        </authorList>
    </citation>
    <scope>NUCLEOTIDE SEQUENCE [LARGE SCALE GENOMIC DNA]</scope>
    <source>
        <strain evidence="3">FD-172 SS1</strain>
    </source>
</reference>
<dbReference type="AlphaFoldDB" id="A0A067MX51"/>
<dbReference type="HOGENOM" id="CLU_047273_1_0_1"/>
<feature type="compositionally biased region" description="Basic and acidic residues" evidence="1">
    <location>
        <begin position="383"/>
        <end position="402"/>
    </location>
</feature>
<dbReference type="GO" id="GO:0008033">
    <property type="term" value="P:tRNA processing"/>
    <property type="evidence" value="ECO:0007669"/>
    <property type="project" value="InterPro"/>
</dbReference>
<evidence type="ECO:0000313" key="2">
    <source>
        <dbReference type="EMBL" id="KDQ20194.1"/>
    </source>
</evidence>
<evidence type="ECO:0000313" key="3">
    <source>
        <dbReference type="Proteomes" id="UP000027195"/>
    </source>
</evidence>
<dbReference type="GO" id="GO:0000172">
    <property type="term" value="C:ribonuclease MRP complex"/>
    <property type="evidence" value="ECO:0007669"/>
    <property type="project" value="TreeGrafter"/>
</dbReference>
<feature type="compositionally biased region" description="Polar residues" evidence="1">
    <location>
        <begin position="13"/>
        <end position="22"/>
    </location>
</feature>
<feature type="compositionally biased region" description="Low complexity" evidence="1">
    <location>
        <begin position="242"/>
        <end position="264"/>
    </location>
</feature>